<gene>
    <name evidence="2" type="ORF">F4162_02085</name>
</gene>
<protein>
    <submittedName>
        <fullName evidence="2">Uncharacterized protein</fullName>
    </submittedName>
</protein>
<proteinExistence type="predicted"/>
<feature type="region of interest" description="Disordered" evidence="1">
    <location>
        <begin position="1"/>
        <end position="105"/>
    </location>
</feature>
<feature type="compositionally biased region" description="Pro residues" evidence="1">
    <location>
        <begin position="81"/>
        <end position="91"/>
    </location>
</feature>
<comment type="caution">
    <text evidence="2">The sequence shown here is derived from an EMBL/GenBank/DDBJ whole genome shotgun (WGS) entry which is preliminary data.</text>
</comment>
<evidence type="ECO:0000256" key="1">
    <source>
        <dbReference type="SAM" id="MobiDB-lite"/>
    </source>
</evidence>
<dbReference type="AlphaFoldDB" id="A0A6B1F6K9"/>
<reference evidence="2" key="1">
    <citation type="submission" date="2019-09" db="EMBL/GenBank/DDBJ databases">
        <title>Characterisation of the sponge microbiome using genome-centric metagenomics.</title>
        <authorList>
            <person name="Engelberts J.P."/>
            <person name="Robbins S.J."/>
            <person name="De Goeij J.M."/>
            <person name="Aranda M."/>
            <person name="Bell S.C."/>
            <person name="Webster N.S."/>
        </authorList>
    </citation>
    <scope>NUCLEOTIDE SEQUENCE</scope>
    <source>
        <strain evidence="2">SB0676_bin_10</strain>
    </source>
</reference>
<name>A0A6B1F6K9_9SYNE</name>
<feature type="compositionally biased region" description="Acidic residues" evidence="1">
    <location>
        <begin position="32"/>
        <end position="47"/>
    </location>
</feature>
<dbReference type="EMBL" id="VYDO01000077">
    <property type="protein sequence ID" value="MYG37807.1"/>
    <property type="molecule type" value="Genomic_DNA"/>
</dbReference>
<accession>A0A6B1F6K9</accession>
<evidence type="ECO:0000313" key="2">
    <source>
        <dbReference type="EMBL" id="MYG37807.1"/>
    </source>
</evidence>
<sequence length="105" mass="11484">MTLGATTVGALLQTERSPRRRRLSEARPEEIPYGDEADDEGTGEEPDPGTRYWRGAESVMGEPPPIMDVPFRVVRAARTPDPAPDASPPPSSNDADWQPPQSEGW</sequence>
<organism evidence="2">
    <name type="scientific">Synechococcus sp. SB0676_bin_10</name>
    <dbReference type="NCBI Taxonomy" id="2604869"/>
    <lineage>
        <taxon>Bacteria</taxon>
        <taxon>Bacillati</taxon>
        <taxon>Cyanobacteriota</taxon>
        <taxon>Cyanophyceae</taxon>
        <taxon>Synechococcales</taxon>
        <taxon>Synechococcaceae</taxon>
        <taxon>Synechococcus</taxon>
    </lineage>
</organism>